<dbReference type="Pfam" id="PF00664">
    <property type="entry name" value="ABC_membrane"/>
    <property type="match status" value="1"/>
</dbReference>
<dbReference type="Proteomes" id="UP000199286">
    <property type="component" value="Unassembled WGS sequence"/>
</dbReference>
<evidence type="ECO:0000256" key="4">
    <source>
        <dbReference type="ARBA" id="ARBA00023136"/>
    </source>
</evidence>
<gene>
    <name evidence="7" type="ORF">SAMN05444340_101325</name>
</gene>
<keyword evidence="7" id="KW-0547">Nucleotide-binding</keyword>
<keyword evidence="2 5" id="KW-0812">Transmembrane</keyword>
<name>A0A1H3FDR2_9RHOB</name>
<evidence type="ECO:0000313" key="7">
    <source>
        <dbReference type="EMBL" id="SDX88304.1"/>
    </source>
</evidence>
<dbReference type="GO" id="GO:0005524">
    <property type="term" value="F:ATP binding"/>
    <property type="evidence" value="ECO:0007669"/>
    <property type="project" value="UniProtKB-KW"/>
</dbReference>
<dbReference type="AlphaFoldDB" id="A0A1H3FDR2"/>
<feature type="transmembrane region" description="Helical" evidence="5">
    <location>
        <begin position="73"/>
        <end position="93"/>
    </location>
</feature>
<dbReference type="STRING" id="321339.SAMN05444340_101325"/>
<dbReference type="InterPro" id="IPR036640">
    <property type="entry name" value="ABC1_TM_sf"/>
</dbReference>
<evidence type="ECO:0000256" key="1">
    <source>
        <dbReference type="ARBA" id="ARBA00004651"/>
    </source>
</evidence>
<accession>A0A1H3FDR2</accession>
<sequence length="173" mass="19948">MFRRFESLVDPYADYPQTDRPPRRLWPFMLDYARPFKRVFIVAGILSVTVAAVELGLIWAMGWVVDILSGDPAQVWADHGTALIALGVFVLLIRPAFQALDVLVLNNAIMPNFGTLIRWRAHRHVLRQSVGWFENDFAGRIANRIIRRPPPPERRCSRSSTRSPIRWPTCWAR</sequence>
<comment type="subcellular location">
    <subcellularLocation>
        <location evidence="1">Cell membrane</location>
        <topology evidence="1">Multi-pass membrane protein</topology>
    </subcellularLocation>
</comment>
<dbReference type="Gene3D" id="1.20.1560.10">
    <property type="entry name" value="ABC transporter type 1, transmembrane domain"/>
    <property type="match status" value="1"/>
</dbReference>
<keyword evidence="7" id="KW-0067">ATP-binding</keyword>
<dbReference type="GO" id="GO:0005886">
    <property type="term" value="C:plasma membrane"/>
    <property type="evidence" value="ECO:0007669"/>
    <property type="project" value="UniProtKB-SubCell"/>
</dbReference>
<evidence type="ECO:0000256" key="5">
    <source>
        <dbReference type="SAM" id="Phobius"/>
    </source>
</evidence>
<dbReference type="PROSITE" id="PS50929">
    <property type="entry name" value="ABC_TM1F"/>
    <property type="match status" value="1"/>
</dbReference>
<keyword evidence="4 5" id="KW-0472">Membrane</keyword>
<proteinExistence type="predicted"/>
<evidence type="ECO:0000313" key="8">
    <source>
        <dbReference type="Proteomes" id="UP000199286"/>
    </source>
</evidence>
<dbReference type="InterPro" id="IPR011527">
    <property type="entry name" value="ABC1_TM_dom"/>
</dbReference>
<reference evidence="7 8" key="1">
    <citation type="submission" date="2016-10" db="EMBL/GenBank/DDBJ databases">
        <authorList>
            <person name="de Groot N.N."/>
        </authorList>
    </citation>
    <scope>NUCLEOTIDE SEQUENCE [LARGE SCALE GENOMIC DNA]</scope>
    <source>
        <strain evidence="7 8">DSM 26880</strain>
    </source>
</reference>
<feature type="domain" description="ABC transmembrane type-1" evidence="6">
    <location>
        <begin position="41"/>
        <end position="145"/>
    </location>
</feature>
<keyword evidence="3 5" id="KW-1133">Transmembrane helix</keyword>
<feature type="transmembrane region" description="Helical" evidence="5">
    <location>
        <begin position="39"/>
        <end position="61"/>
    </location>
</feature>
<evidence type="ECO:0000259" key="6">
    <source>
        <dbReference type="PROSITE" id="PS50929"/>
    </source>
</evidence>
<evidence type="ECO:0000256" key="2">
    <source>
        <dbReference type="ARBA" id="ARBA00022692"/>
    </source>
</evidence>
<evidence type="ECO:0000256" key="3">
    <source>
        <dbReference type="ARBA" id="ARBA00022989"/>
    </source>
</evidence>
<organism evidence="7 8">
    <name type="scientific">Citreimonas salinaria</name>
    <dbReference type="NCBI Taxonomy" id="321339"/>
    <lineage>
        <taxon>Bacteria</taxon>
        <taxon>Pseudomonadati</taxon>
        <taxon>Pseudomonadota</taxon>
        <taxon>Alphaproteobacteria</taxon>
        <taxon>Rhodobacterales</taxon>
        <taxon>Roseobacteraceae</taxon>
        <taxon>Citreimonas</taxon>
    </lineage>
</organism>
<dbReference type="SUPFAM" id="SSF90123">
    <property type="entry name" value="ABC transporter transmembrane region"/>
    <property type="match status" value="1"/>
</dbReference>
<keyword evidence="8" id="KW-1185">Reference proteome</keyword>
<protein>
    <submittedName>
        <fullName evidence="7">ATP-binding cassette, subfamily B, multidrug efflux pump</fullName>
    </submittedName>
</protein>
<dbReference type="GO" id="GO:0140359">
    <property type="term" value="F:ABC-type transporter activity"/>
    <property type="evidence" value="ECO:0007669"/>
    <property type="project" value="InterPro"/>
</dbReference>
<dbReference type="EMBL" id="FNPF01000001">
    <property type="protein sequence ID" value="SDX88304.1"/>
    <property type="molecule type" value="Genomic_DNA"/>
</dbReference>